<proteinExistence type="inferred from homology"/>
<dbReference type="PANTHER" id="PTHR38109:SF1">
    <property type="entry name" value="PROTEIN YCGL"/>
    <property type="match status" value="1"/>
</dbReference>
<gene>
    <name evidence="3" type="ORF">PKB_4049</name>
</gene>
<dbReference type="PROSITE" id="PS51648">
    <property type="entry name" value="YCGL"/>
    <property type="match status" value="1"/>
</dbReference>
<dbReference type="OrthoDB" id="7062382at2"/>
<keyword evidence="4" id="KW-1185">Reference proteome</keyword>
<dbReference type="HAMAP" id="MF_01866">
    <property type="entry name" value="UPF0745"/>
    <property type="match status" value="1"/>
</dbReference>
<dbReference type="KEGG" id="pkc:PKB_4049"/>
<dbReference type="Gene3D" id="3.10.510.20">
    <property type="entry name" value="YcgL domain"/>
    <property type="match status" value="1"/>
</dbReference>
<name>A0A024HLR2_PSEKB</name>
<dbReference type="RefSeq" id="WP_043253823.1">
    <property type="nucleotide sequence ID" value="NZ_HG322950.1"/>
</dbReference>
<dbReference type="Proteomes" id="UP000025241">
    <property type="component" value="Chromosome I"/>
</dbReference>
<evidence type="ECO:0000313" key="4">
    <source>
        <dbReference type="Proteomes" id="UP000025241"/>
    </source>
</evidence>
<organism evidence="3 4">
    <name type="scientific">Pseudomonas knackmussii (strain DSM 6978 / CCUG 54928 / LMG 23759 / B13)</name>
    <dbReference type="NCBI Taxonomy" id="1301098"/>
    <lineage>
        <taxon>Bacteria</taxon>
        <taxon>Pseudomonadati</taxon>
        <taxon>Pseudomonadota</taxon>
        <taxon>Gammaproteobacteria</taxon>
        <taxon>Pseudomonadales</taxon>
        <taxon>Pseudomonadaceae</taxon>
        <taxon>Pseudomonas</taxon>
    </lineage>
</organism>
<evidence type="ECO:0000313" key="3">
    <source>
        <dbReference type="EMBL" id="CDF85378.1"/>
    </source>
</evidence>
<dbReference type="AlphaFoldDB" id="A0A024HLR2"/>
<protein>
    <recommendedName>
        <fullName evidence="1">YcgL domain-containing protein PKB_4049</fullName>
    </recommendedName>
</protein>
<dbReference type="eggNOG" id="COG3100">
    <property type="taxonomic scope" value="Bacteria"/>
</dbReference>
<dbReference type="InterPro" id="IPR027354">
    <property type="entry name" value="YcgL_dom"/>
</dbReference>
<reference evidence="3 4" key="1">
    <citation type="submission" date="2013-03" db="EMBL/GenBank/DDBJ databases">
        <authorList>
            <person name="Linke B."/>
        </authorList>
    </citation>
    <scope>NUCLEOTIDE SEQUENCE [LARGE SCALE GENOMIC DNA]</scope>
    <source>
        <strain evidence="3 4">B13</strain>
    </source>
</reference>
<accession>A0A024HLR2</accession>
<dbReference type="InterPro" id="IPR038068">
    <property type="entry name" value="YcgL-like_sf"/>
</dbReference>
<dbReference type="PATRIC" id="fig|1301098.3.peg.4056"/>
<dbReference type="SUPFAM" id="SSF160191">
    <property type="entry name" value="YcgL-like"/>
    <property type="match status" value="1"/>
</dbReference>
<evidence type="ECO:0000256" key="1">
    <source>
        <dbReference type="HAMAP-Rule" id="MF_01866"/>
    </source>
</evidence>
<dbReference type="Pfam" id="PF05166">
    <property type="entry name" value="YcgL"/>
    <property type="match status" value="1"/>
</dbReference>
<dbReference type="STRING" id="1301098.PKB_4049"/>
<sequence>MKRICSIYKSPRKNEMYLYVDKREALSRVPEALLAAFGAPQHAFDLVLTPERKLAREDIEKVLENIEKQGYHLQMPPGEEEYIEHLPEELLRMNDPL</sequence>
<evidence type="ECO:0000259" key="2">
    <source>
        <dbReference type="PROSITE" id="PS51648"/>
    </source>
</evidence>
<feature type="domain" description="YcgL" evidence="2">
    <location>
        <begin position="3"/>
        <end position="87"/>
    </location>
</feature>
<dbReference type="EMBL" id="HG322950">
    <property type="protein sequence ID" value="CDF85378.1"/>
    <property type="molecule type" value="Genomic_DNA"/>
</dbReference>
<dbReference type="HOGENOM" id="CLU_155118_2_0_6"/>
<reference evidence="3 4" key="2">
    <citation type="submission" date="2014-05" db="EMBL/GenBank/DDBJ databases">
        <title>Genome sequence of the 3-chlorobenzoate degrading bacterium Pseudomonas knackmussii B13 shows multiple evidence for horizontal gene transfer.</title>
        <authorList>
            <person name="Miyazaki R."/>
            <person name="Bertelli C."/>
            <person name="Falquet L."/>
            <person name="Robinson-Rechavi M."/>
            <person name="Gharib W."/>
            <person name="Roy S."/>
            <person name="Van der Meer J.R."/>
        </authorList>
    </citation>
    <scope>NUCLEOTIDE SEQUENCE [LARGE SCALE GENOMIC DNA]</scope>
    <source>
        <strain evidence="3 4">B13</strain>
    </source>
</reference>
<dbReference type="PANTHER" id="PTHR38109">
    <property type="entry name" value="PROTEIN YCGL"/>
    <property type="match status" value="1"/>
</dbReference>